<proteinExistence type="inferred from homology"/>
<dbReference type="Proteomes" id="UP000053688">
    <property type="component" value="Unassembled WGS sequence"/>
</dbReference>
<dbReference type="AlphaFoldDB" id="S3DZM1"/>
<dbReference type="GO" id="GO:0004521">
    <property type="term" value="F:RNA endonuclease activity"/>
    <property type="evidence" value="ECO:0007669"/>
    <property type="project" value="UniProtKB-UniRule"/>
</dbReference>
<evidence type="ECO:0000313" key="10">
    <source>
        <dbReference type="Proteomes" id="UP000053688"/>
    </source>
</evidence>
<evidence type="ECO:0000256" key="8">
    <source>
        <dbReference type="HAMAP-Rule" id="MF_00009"/>
    </source>
</evidence>
<dbReference type="Gene3D" id="3.40.390.30">
    <property type="entry name" value="Metalloproteases ('zincins'), catalytic domain"/>
    <property type="match status" value="1"/>
</dbReference>
<protein>
    <recommendedName>
        <fullName evidence="8">Endoribonuclease YbeY</fullName>
        <ecNumber evidence="8">3.1.-.-</ecNumber>
    </recommendedName>
</protein>
<feature type="binding site" evidence="8">
    <location>
        <position position="121"/>
    </location>
    <ligand>
        <name>Zn(2+)</name>
        <dbReference type="ChEBI" id="CHEBI:29105"/>
        <note>catalytic</note>
    </ligand>
</feature>
<gene>
    <name evidence="8" type="primary">ybeY</name>
    <name evidence="9" type="ORF">O1U_0686</name>
</gene>
<evidence type="ECO:0000256" key="5">
    <source>
        <dbReference type="ARBA" id="ARBA00022759"/>
    </source>
</evidence>
<evidence type="ECO:0000256" key="2">
    <source>
        <dbReference type="ARBA" id="ARBA00022517"/>
    </source>
</evidence>
<evidence type="ECO:0000256" key="6">
    <source>
        <dbReference type="ARBA" id="ARBA00022801"/>
    </source>
</evidence>
<organism evidence="9 10">
    <name type="scientific">Candidatus Photodesmus katoptron Akat1</name>
    <dbReference type="NCBI Taxonomy" id="1236703"/>
    <lineage>
        <taxon>Bacteria</taxon>
        <taxon>Pseudomonadati</taxon>
        <taxon>Pseudomonadota</taxon>
        <taxon>Gammaproteobacteria</taxon>
        <taxon>Vibrionales</taxon>
        <taxon>Vibrionaceae</taxon>
        <taxon>Candidatus Photodesmus</taxon>
    </lineage>
</organism>
<dbReference type="GO" id="GO:0004222">
    <property type="term" value="F:metalloendopeptidase activity"/>
    <property type="evidence" value="ECO:0007669"/>
    <property type="project" value="InterPro"/>
</dbReference>
<keyword evidence="2 8" id="KW-0690">Ribosome biogenesis</keyword>
<dbReference type="InterPro" id="IPR020549">
    <property type="entry name" value="YbeY_CS"/>
</dbReference>
<dbReference type="NCBIfam" id="TIGR00043">
    <property type="entry name" value="rRNA maturation RNase YbeY"/>
    <property type="match status" value="1"/>
</dbReference>
<accession>S3DZM1</accession>
<comment type="similarity">
    <text evidence="1 8">Belongs to the endoribonuclease YbeY family.</text>
</comment>
<keyword evidence="6 8" id="KW-0378">Hydrolase</keyword>
<dbReference type="InterPro" id="IPR023091">
    <property type="entry name" value="MetalPrtase_cat_dom_sf_prd"/>
</dbReference>
<keyword evidence="4 8" id="KW-0479">Metal-binding</keyword>
<feature type="binding site" evidence="8">
    <location>
        <position position="111"/>
    </location>
    <ligand>
        <name>Zn(2+)</name>
        <dbReference type="ChEBI" id="CHEBI:29105"/>
        <note>catalytic</note>
    </ligand>
</feature>
<dbReference type="PANTHER" id="PTHR46986">
    <property type="entry name" value="ENDORIBONUCLEASE YBEY, CHLOROPLASTIC"/>
    <property type="match status" value="1"/>
</dbReference>
<dbReference type="EC" id="3.1.-.-" evidence="8"/>
<evidence type="ECO:0000256" key="4">
    <source>
        <dbReference type="ARBA" id="ARBA00022723"/>
    </source>
</evidence>
<dbReference type="HAMAP" id="MF_00009">
    <property type="entry name" value="Endoribonucl_YbeY"/>
    <property type="match status" value="1"/>
</dbReference>
<comment type="cofactor">
    <cofactor evidence="8">
        <name>Zn(2+)</name>
        <dbReference type="ChEBI" id="CHEBI:29105"/>
    </cofactor>
    <text evidence="8">Binds 1 zinc ion.</text>
</comment>
<dbReference type="eggNOG" id="COG0319">
    <property type="taxonomic scope" value="Bacteria"/>
</dbReference>
<dbReference type="PANTHER" id="PTHR46986:SF1">
    <property type="entry name" value="ENDORIBONUCLEASE YBEY, CHLOROPLASTIC"/>
    <property type="match status" value="1"/>
</dbReference>
<evidence type="ECO:0000313" key="9">
    <source>
        <dbReference type="EMBL" id="EPE37386.1"/>
    </source>
</evidence>
<comment type="function">
    <text evidence="8">Single strand-specific metallo-endoribonuclease involved in late-stage 70S ribosome quality control and in maturation of the 3' terminus of the 16S rRNA.</text>
</comment>
<dbReference type="Pfam" id="PF02130">
    <property type="entry name" value="YbeY"/>
    <property type="match status" value="1"/>
</dbReference>
<dbReference type="InterPro" id="IPR002036">
    <property type="entry name" value="YbeY"/>
</dbReference>
<dbReference type="PROSITE" id="PS01306">
    <property type="entry name" value="UPF0054"/>
    <property type="match status" value="1"/>
</dbReference>
<feature type="binding site" evidence="8">
    <location>
        <position position="115"/>
    </location>
    <ligand>
        <name>Zn(2+)</name>
        <dbReference type="ChEBI" id="CHEBI:29105"/>
        <note>catalytic</note>
    </ligand>
</feature>
<evidence type="ECO:0000256" key="7">
    <source>
        <dbReference type="ARBA" id="ARBA00022833"/>
    </source>
</evidence>
<reference evidence="9 10" key="1">
    <citation type="journal article" date="2014" name="Environ. Microbiol.">
        <title>Genomic signatures of obligate host dependence in the luminous bacterial symbiont of a vertebrate.</title>
        <authorList>
            <person name="Hendry T.A."/>
            <person name="de Wet J.R."/>
            <person name="Dunlap P.V."/>
        </authorList>
    </citation>
    <scope>NUCLEOTIDE SEQUENCE [LARGE SCALE GENOMIC DNA]</scope>
    <source>
        <strain evidence="9 10">Akat1</strain>
    </source>
</reference>
<keyword evidence="7 8" id="KW-0862">Zinc</keyword>
<keyword evidence="3 8" id="KW-0540">Nuclease</keyword>
<dbReference type="RefSeq" id="WP_016504018.1">
    <property type="nucleotide sequence ID" value="NZ_AMSD01000002.1"/>
</dbReference>
<keyword evidence="8" id="KW-0963">Cytoplasm</keyword>
<comment type="subcellular location">
    <subcellularLocation>
        <location evidence="8">Cytoplasm</location>
    </subcellularLocation>
</comment>
<dbReference type="PATRIC" id="fig|1236703.3.peg.701"/>
<dbReference type="STRING" id="28176.CF66_0131"/>
<dbReference type="GO" id="GO:0006364">
    <property type="term" value="P:rRNA processing"/>
    <property type="evidence" value="ECO:0007669"/>
    <property type="project" value="UniProtKB-UniRule"/>
</dbReference>
<dbReference type="EMBL" id="AMSD01000002">
    <property type="protein sequence ID" value="EPE37386.1"/>
    <property type="molecule type" value="Genomic_DNA"/>
</dbReference>
<evidence type="ECO:0000256" key="3">
    <source>
        <dbReference type="ARBA" id="ARBA00022722"/>
    </source>
</evidence>
<dbReference type="GO" id="GO:0005737">
    <property type="term" value="C:cytoplasm"/>
    <property type="evidence" value="ECO:0007669"/>
    <property type="project" value="UniProtKB-SubCell"/>
</dbReference>
<sequence length="148" mass="17015">MTIKLDLQLAVKNNNGLPSKRTIYLWLTALIIEPYSEITIRIVDSKEIQNLNYQYRGKKTLTNVLSFPFVAPLNIKSNLLGDVVICRQVVEQEAIQQNKPLMAHWAHMIIHGSLHLLGYNHIKDNEAKKMEFLETTIIKKIGFADPYL</sequence>
<keyword evidence="5 8" id="KW-0255">Endonuclease</keyword>
<dbReference type="GO" id="GO:0008270">
    <property type="term" value="F:zinc ion binding"/>
    <property type="evidence" value="ECO:0007669"/>
    <property type="project" value="UniProtKB-UniRule"/>
</dbReference>
<evidence type="ECO:0000256" key="1">
    <source>
        <dbReference type="ARBA" id="ARBA00010875"/>
    </source>
</evidence>
<keyword evidence="10" id="KW-1185">Reference proteome</keyword>
<name>S3DZM1_9GAMM</name>
<dbReference type="SUPFAM" id="SSF55486">
    <property type="entry name" value="Metalloproteases ('zincins'), catalytic domain"/>
    <property type="match status" value="1"/>
</dbReference>
<comment type="caution">
    <text evidence="9">The sequence shown here is derived from an EMBL/GenBank/DDBJ whole genome shotgun (WGS) entry which is preliminary data.</text>
</comment>
<keyword evidence="8" id="KW-0698">rRNA processing</keyword>